<dbReference type="GO" id="GO:0004497">
    <property type="term" value="F:monooxygenase activity"/>
    <property type="evidence" value="ECO:0007669"/>
    <property type="project" value="InterPro"/>
</dbReference>
<protein>
    <submittedName>
        <fullName evidence="4">Flavin-dependent tryptophan halogenase RebH</fullName>
        <ecNumber evidence="4">1.14.19.9</ecNumber>
    </submittedName>
</protein>
<evidence type="ECO:0000256" key="2">
    <source>
        <dbReference type="PIRSR" id="PIRSR011396-1"/>
    </source>
</evidence>
<comment type="similarity">
    <text evidence="1">Belongs to the flavin-dependent halogenase family. Bacterial tryptophan halogenase subfamily.</text>
</comment>
<sequence length="512" mass="58128">MLEEVVIVGGGTAGWMTASYLKVAFGDRITVTVVESERIGAIGVGEATFSTIRHFFEYLGLEEHEWMPSCCATYKLGIRFQDWRQPGHHFYHPFERQRVVDGFSLTDWWLNNPRSDSFDRDCFLTGTLCDNEKSPRRLDGSLYMGTGGEGAAYRTTLSEQEEQFPYAYHFDASLLADFLRDFAVRRGVRHVVDDVVDVLQDDRGWISQVCTRAHGGIGGDLFIDCTGFAGLLLGRAMGEPFESYQGSLLNDRAVALRVPTDQGRRHLPPYTTATAQDAGWIWSIPLFGRIGSGYVYAADYCSPEDAERTLRDFVGPAAEGLEADHIRMRIGRSRRSWVRNCVAIGLASGFVEPLESTGIFFIQHGIEQLVKHFPDENWEESLRYSYNRVINRCMDGVREFLVLHYYLAARTDTQYWRDTKSVELPAALSERIEHWRSKLPDAGSVYPHYHGFEPYSYVCMFLGLGGIPGRAATAMRHLDATRAQREFELLAQQASRLRDSLPTHHEYLAQMY</sequence>
<evidence type="ECO:0000256" key="3">
    <source>
        <dbReference type="PIRSR" id="PIRSR011396-2"/>
    </source>
</evidence>
<keyword evidence="4" id="KW-0560">Oxidoreductase</keyword>
<organism evidence="4 5">
    <name type="scientific">Mycobacteroides salmoniphilum</name>
    <dbReference type="NCBI Taxonomy" id="404941"/>
    <lineage>
        <taxon>Bacteria</taxon>
        <taxon>Bacillati</taxon>
        <taxon>Actinomycetota</taxon>
        <taxon>Actinomycetes</taxon>
        <taxon>Mycobacteriales</taxon>
        <taxon>Mycobacteriaceae</taxon>
        <taxon>Mycobacteroides</taxon>
    </lineage>
</organism>
<dbReference type="Pfam" id="PF04820">
    <property type="entry name" value="Trp_halogenase"/>
    <property type="match status" value="1"/>
</dbReference>
<dbReference type="STRING" id="404941.GCA_002013645_00942"/>
<evidence type="ECO:0000313" key="4">
    <source>
        <dbReference type="EMBL" id="TDZ99818.1"/>
    </source>
</evidence>
<evidence type="ECO:0000313" key="5">
    <source>
        <dbReference type="Proteomes" id="UP000294604"/>
    </source>
</evidence>
<name>A0A4R8SN92_9MYCO</name>
<feature type="binding site" evidence="3">
    <location>
        <position position="346"/>
    </location>
    <ligand>
        <name>L-tryptophan</name>
        <dbReference type="ChEBI" id="CHEBI:57912"/>
    </ligand>
</feature>
<dbReference type="RefSeq" id="WP_204838862.1">
    <property type="nucleotide sequence ID" value="NZ_PECL01000015.1"/>
</dbReference>
<dbReference type="GO" id="GO:0000166">
    <property type="term" value="F:nucleotide binding"/>
    <property type="evidence" value="ECO:0007669"/>
    <property type="project" value="UniProtKB-KW"/>
</dbReference>
<dbReference type="EC" id="1.14.19.9" evidence="4"/>
<keyword evidence="3" id="KW-0274">FAD</keyword>
<dbReference type="InterPro" id="IPR033856">
    <property type="entry name" value="Trp_halogen"/>
</dbReference>
<feature type="binding site" evidence="3">
    <location>
        <begin position="10"/>
        <end position="13"/>
    </location>
    <ligand>
        <name>FAD</name>
        <dbReference type="ChEBI" id="CHEBI:57692"/>
    </ligand>
</feature>
<feature type="binding site" evidence="3">
    <location>
        <position position="355"/>
    </location>
    <ligand>
        <name>L-tryptophan</name>
        <dbReference type="ChEBI" id="CHEBI:57912"/>
    </ligand>
</feature>
<reference evidence="4 5" key="1">
    <citation type="journal article" date="2019" name="Sci. Rep.">
        <title>Extended insight into the Mycobacterium chelonae-abscessus complex through whole genome sequencing of Mycobacterium salmoniphilum outbreak and Mycobacterium salmoniphilum-like strains.</title>
        <authorList>
            <person name="Behra P.R.K."/>
            <person name="Das S."/>
            <person name="Pettersson B.M.F."/>
            <person name="Shirreff L."/>
            <person name="DuCote T."/>
            <person name="Jacobsson K.G."/>
            <person name="Ennis D.G."/>
            <person name="Kirsebom L.A."/>
        </authorList>
    </citation>
    <scope>NUCLEOTIDE SEQUENCE [LARGE SCALE GENOMIC DNA]</scope>
    <source>
        <strain evidence="4 5">CCUG 60884</strain>
    </source>
</reference>
<keyword evidence="3" id="KW-0285">Flavoprotein</keyword>
<dbReference type="PANTHER" id="PTHR43747">
    <property type="entry name" value="FAD-BINDING PROTEIN"/>
    <property type="match status" value="1"/>
</dbReference>
<keyword evidence="3" id="KW-0547">Nucleotide-binding</keyword>
<feature type="binding site" evidence="3">
    <location>
        <position position="195"/>
    </location>
    <ligand>
        <name>FAD</name>
        <dbReference type="ChEBI" id="CHEBI:57692"/>
    </ligand>
</feature>
<dbReference type="Proteomes" id="UP000294604">
    <property type="component" value="Unassembled WGS sequence"/>
</dbReference>
<feature type="active site" evidence="2">
    <location>
        <position position="75"/>
    </location>
</feature>
<dbReference type="EMBL" id="PECL01000015">
    <property type="protein sequence ID" value="TDZ99818.1"/>
    <property type="molecule type" value="Genomic_DNA"/>
</dbReference>
<comment type="caution">
    <text evidence="4">The sequence shown here is derived from an EMBL/GenBank/DDBJ whole genome shotgun (WGS) entry which is preliminary data.</text>
</comment>
<dbReference type="PANTHER" id="PTHR43747:SF4">
    <property type="entry name" value="FLAVIN-DEPENDENT TRYPTOPHAN HALOGENASE"/>
    <property type="match status" value="1"/>
</dbReference>
<gene>
    <name evidence="4" type="primary">rebH</name>
    <name evidence="4" type="ORF">CCUG60884_04889</name>
</gene>
<feature type="binding site" evidence="3">
    <location>
        <position position="359"/>
    </location>
    <ligand>
        <name>FAD</name>
        <dbReference type="ChEBI" id="CHEBI:57692"/>
    </ligand>
</feature>
<proteinExistence type="inferred from homology"/>
<dbReference type="Gene3D" id="3.50.50.60">
    <property type="entry name" value="FAD/NAD(P)-binding domain"/>
    <property type="match status" value="1"/>
</dbReference>
<dbReference type="InterPro" id="IPR036188">
    <property type="entry name" value="FAD/NAD-bd_sf"/>
</dbReference>
<dbReference type="PIRSF" id="PIRSF011396">
    <property type="entry name" value="Trp_halogenase"/>
    <property type="match status" value="1"/>
</dbReference>
<dbReference type="SUPFAM" id="SSF51905">
    <property type="entry name" value="FAD/NAD(P)-binding domain"/>
    <property type="match status" value="1"/>
</dbReference>
<dbReference type="InterPro" id="IPR050816">
    <property type="entry name" value="Flavin-dep_Halogenase_NPB"/>
</dbReference>
<feature type="binding site" evidence="3">
    <location>
        <position position="75"/>
    </location>
    <ligand>
        <name>7-chloro-L-tryptophan</name>
        <dbReference type="ChEBI" id="CHEBI:58713"/>
    </ligand>
</feature>
<dbReference type="InterPro" id="IPR006905">
    <property type="entry name" value="Flavin_halogenase"/>
</dbReference>
<accession>A0A4R8SN92</accession>
<evidence type="ECO:0000256" key="1">
    <source>
        <dbReference type="ARBA" id="ARBA00038396"/>
    </source>
</evidence>
<dbReference type="AlphaFoldDB" id="A0A4R8SN92"/>